<organism evidence="2">
    <name type="scientific">Rhizophora mucronata</name>
    <name type="common">Asiatic mangrove</name>
    <dbReference type="NCBI Taxonomy" id="61149"/>
    <lineage>
        <taxon>Eukaryota</taxon>
        <taxon>Viridiplantae</taxon>
        <taxon>Streptophyta</taxon>
        <taxon>Embryophyta</taxon>
        <taxon>Tracheophyta</taxon>
        <taxon>Spermatophyta</taxon>
        <taxon>Magnoliopsida</taxon>
        <taxon>eudicotyledons</taxon>
        <taxon>Gunneridae</taxon>
        <taxon>Pentapetalae</taxon>
        <taxon>rosids</taxon>
        <taxon>fabids</taxon>
        <taxon>Malpighiales</taxon>
        <taxon>Rhizophoraceae</taxon>
        <taxon>Rhizophora</taxon>
    </lineage>
</organism>
<proteinExistence type="predicted"/>
<keyword evidence="1" id="KW-1133">Transmembrane helix</keyword>
<protein>
    <submittedName>
        <fullName evidence="2">Uncharacterized protein</fullName>
    </submittedName>
</protein>
<name>A0A2P2QCP4_RHIMU</name>
<feature type="transmembrane region" description="Helical" evidence="1">
    <location>
        <begin position="6"/>
        <end position="22"/>
    </location>
</feature>
<keyword evidence="1" id="KW-0472">Membrane</keyword>
<accession>A0A2P2QCP4</accession>
<dbReference type="EMBL" id="GGEC01084261">
    <property type="protein sequence ID" value="MBX64745.1"/>
    <property type="molecule type" value="Transcribed_RNA"/>
</dbReference>
<sequence length="27" mass="2986">MCFHGGGYACILIFVLKIYLFFEDGAG</sequence>
<evidence type="ECO:0000313" key="2">
    <source>
        <dbReference type="EMBL" id="MBX64745.1"/>
    </source>
</evidence>
<reference evidence="2" key="1">
    <citation type="submission" date="2018-02" db="EMBL/GenBank/DDBJ databases">
        <title>Rhizophora mucronata_Transcriptome.</title>
        <authorList>
            <person name="Meera S.P."/>
            <person name="Sreeshan A."/>
            <person name="Augustine A."/>
        </authorList>
    </citation>
    <scope>NUCLEOTIDE SEQUENCE</scope>
    <source>
        <tissue evidence="2">Leaf</tissue>
    </source>
</reference>
<evidence type="ECO:0000256" key="1">
    <source>
        <dbReference type="SAM" id="Phobius"/>
    </source>
</evidence>
<keyword evidence="1" id="KW-0812">Transmembrane</keyword>
<dbReference type="AlphaFoldDB" id="A0A2P2QCP4"/>